<name>A0A6G7KBS8_9LACT</name>
<evidence type="ECO:0000256" key="1">
    <source>
        <dbReference type="ARBA" id="ARBA00001946"/>
    </source>
</evidence>
<dbReference type="GO" id="GO:0006020">
    <property type="term" value="P:inositol metabolic process"/>
    <property type="evidence" value="ECO:0007669"/>
    <property type="project" value="TreeGrafter"/>
</dbReference>
<protein>
    <submittedName>
        <fullName evidence="6">Inositol monophosphatase family protein</fullName>
    </submittedName>
</protein>
<comment type="cofactor">
    <cofactor evidence="1 5">
        <name>Mg(2+)</name>
        <dbReference type="ChEBI" id="CHEBI:18420"/>
    </cofactor>
</comment>
<dbReference type="Proteomes" id="UP000501451">
    <property type="component" value="Chromosome"/>
</dbReference>
<dbReference type="CDD" id="cd01637">
    <property type="entry name" value="IMPase_like"/>
    <property type="match status" value="1"/>
</dbReference>
<evidence type="ECO:0000256" key="5">
    <source>
        <dbReference type="PIRSR" id="PIRSR600760-2"/>
    </source>
</evidence>
<evidence type="ECO:0000256" key="2">
    <source>
        <dbReference type="ARBA" id="ARBA00022723"/>
    </source>
</evidence>
<dbReference type="Gene3D" id="3.30.540.10">
    <property type="entry name" value="Fructose-1,6-Bisphosphatase, subunit A, domain 1"/>
    <property type="match status" value="1"/>
</dbReference>
<dbReference type="GO" id="GO:0007165">
    <property type="term" value="P:signal transduction"/>
    <property type="evidence" value="ECO:0007669"/>
    <property type="project" value="TreeGrafter"/>
</dbReference>
<dbReference type="AlphaFoldDB" id="A0A6G7KBS8"/>
<proteinExistence type="predicted"/>
<feature type="binding site" evidence="5">
    <location>
        <position position="210"/>
    </location>
    <ligand>
        <name>Mg(2+)</name>
        <dbReference type="ChEBI" id="CHEBI:18420"/>
        <label>1</label>
        <note>catalytic</note>
    </ligand>
</feature>
<dbReference type="InterPro" id="IPR020583">
    <property type="entry name" value="Inositol_monoP_metal-BS"/>
</dbReference>
<dbReference type="PANTHER" id="PTHR20854">
    <property type="entry name" value="INOSITOL MONOPHOSPHATASE"/>
    <property type="match status" value="1"/>
</dbReference>
<evidence type="ECO:0000313" key="6">
    <source>
        <dbReference type="EMBL" id="QII82682.1"/>
    </source>
</evidence>
<evidence type="ECO:0000256" key="3">
    <source>
        <dbReference type="ARBA" id="ARBA00022801"/>
    </source>
</evidence>
<dbReference type="SUPFAM" id="SSF56655">
    <property type="entry name" value="Carbohydrate phosphatase"/>
    <property type="match status" value="1"/>
</dbReference>
<keyword evidence="2 5" id="KW-0479">Metal-binding</keyword>
<dbReference type="InterPro" id="IPR000760">
    <property type="entry name" value="Inositol_monophosphatase-like"/>
</dbReference>
<evidence type="ECO:0000313" key="7">
    <source>
        <dbReference type="Proteomes" id="UP000501451"/>
    </source>
</evidence>
<dbReference type="FunFam" id="3.30.540.10:FF:000003">
    <property type="entry name" value="Inositol-1-monophosphatase"/>
    <property type="match status" value="1"/>
</dbReference>
<dbReference type="GO" id="GO:0046872">
    <property type="term" value="F:metal ion binding"/>
    <property type="evidence" value="ECO:0007669"/>
    <property type="project" value="UniProtKB-KW"/>
</dbReference>
<feature type="binding site" evidence="5">
    <location>
        <position position="87"/>
    </location>
    <ligand>
        <name>Mg(2+)</name>
        <dbReference type="ChEBI" id="CHEBI:18420"/>
        <label>1</label>
        <note>catalytic</note>
    </ligand>
</feature>
<dbReference type="PROSITE" id="PS00629">
    <property type="entry name" value="IMP_1"/>
    <property type="match status" value="1"/>
</dbReference>
<keyword evidence="7" id="KW-1185">Reference proteome</keyword>
<dbReference type="EMBL" id="CP049740">
    <property type="protein sequence ID" value="QII82682.1"/>
    <property type="molecule type" value="Genomic_DNA"/>
</dbReference>
<dbReference type="KEGG" id="jar:G7057_09710"/>
<sequence>MTYGAIAELAKQWVEEAGDLLRESLSNQSLKIEEKTNASDLVTEMDRSIEAFFVEKIREHFPHHKIFGEEGTYDDITDMSGFIWIIDPIDGTLNYVKQKSNFCSMIALFEDGEGVVSFINDVINNDIYMGVKGHGVFRNDDQLKPIPDHSINEGLIAISTKMVTKETAITQELVNDTLGVRLIGSAGLEMIQVLTNRVSAYVTNELNAWDIAQGYMMATELGLSFTTREGKAVNLLTKNPIVVANPKAHQEIISKFMKE</sequence>
<dbReference type="Gene3D" id="3.40.190.80">
    <property type="match status" value="1"/>
</dbReference>
<dbReference type="PANTHER" id="PTHR20854:SF4">
    <property type="entry name" value="INOSITOL-1-MONOPHOSPHATASE-RELATED"/>
    <property type="match status" value="1"/>
</dbReference>
<reference evidence="6 7" key="1">
    <citation type="journal article" date="2017" name="Int. J. Syst. Evol. Microbiol.">
        <title>Jeotgalibaca porci sp. nov. and Jeotgalibaca arthritidis sp. nov., isolated from pigs, and emended description of the genus Jeotgalibaca.</title>
        <authorList>
            <person name="Zamora L."/>
            <person name="Perez-Sancho M."/>
            <person name="Dominguez L."/>
            <person name="Fernandez-Garayzabal J.F."/>
            <person name="Vela A.I."/>
        </authorList>
    </citation>
    <scope>NUCLEOTIDE SEQUENCE [LARGE SCALE GENOMIC DNA]</scope>
    <source>
        <strain evidence="6 7">CECT 9157</strain>
    </source>
</reference>
<feature type="binding site" evidence="5">
    <location>
        <position position="69"/>
    </location>
    <ligand>
        <name>Mg(2+)</name>
        <dbReference type="ChEBI" id="CHEBI:18420"/>
        <label>1</label>
        <note>catalytic</note>
    </ligand>
</feature>
<dbReference type="GO" id="GO:0008934">
    <property type="term" value="F:inositol monophosphate 1-phosphatase activity"/>
    <property type="evidence" value="ECO:0007669"/>
    <property type="project" value="TreeGrafter"/>
</dbReference>
<keyword evidence="3" id="KW-0378">Hydrolase</keyword>
<dbReference type="Pfam" id="PF00459">
    <property type="entry name" value="Inositol_P"/>
    <property type="match status" value="1"/>
</dbReference>
<dbReference type="PRINTS" id="PR00377">
    <property type="entry name" value="IMPHPHTASES"/>
</dbReference>
<evidence type="ECO:0000256" key="4">
    <source>
        <dbReference type="ARBA" id="ARBA00022842"/>
    </source>
</evidence>
<keyword evidence="4 5" id="KW-0460">Magnesium</keyword>
<gene>
    <name evidence="6" type="ORF">G7057_09710</name>
</gene>
<feature type="binding site" evidence="5">
    <location>
        <position position="90"/>
    </location>
    <ligand>
        <name>Mg(2+)</name>
        <dbReference type="ChEBI" id="CHEBI:18420"/>
        <label>2</label>
    </ligand>
</feature>
<dbReference type="RefSeq" id="WP_166163343.1">
    <property type="nucleotide sequence ID" value="NZ_CP049740.1"/>
</dbReference>
<accession>A0A6G7KBS8</accession>
<feature type="binding site" evidence="5">
    <location>
        <position position="89"/>
    </location>
    <ligand>
        <name>Mg(2+)</name>
        <dbReference type="ChEBI" id="CHEBI:18420"/>
        <label>1</label>
        <note>catalytic</note>
    </ligand>
</feature>
<organism evidence="6 7">
    <name type="scientific">Jeotgalibaca arthritidis</name>
    <dbReference type="NCBI Taxonomy" id="1868794"/>
    <lineage>
        <taxon>Bacteria</taxon>
        <taxon>Bacillati</taxon>
        <taxon>Bacillota</taxon>
        <taxon>Bacilli</taxon>
        <taxon>Lactobacillales</taxon>
        <taxon>Carnobacteriaceae</taxon>
        <taxon>Jeotgalibaca</taxon>
    </lineage>
</organism>